<dbReference type="InterPro" id="IPR008220">
    <property type="entry name" value="HAT_MetX-like"/>
</dbReference>
<dbReference type="Pfam" id="PF00561">
    <property type="entry name" value="Abhydrolase_1"/>
    <property type="match status" value="1"/>
</dbReference>
<keyword evidence="2" id="KW-0012">Acyltransferase</keyword>
<evidence type="ECO:0000313" key="6">
    <source>
        <dbReference type="Proteomes" id="UP000176204"/>
    </source>
</evidence>
<keyword evidence="5" id="KW-0378">Hydrolase</keyword>
<comment type="function">
    <text evidence="2">Transfers an acetyl group from acetyl-CoA to L-homoserine, forming acetyl-L-homoserine.</text>
</comment>
<feature type="binding site" evidence="2">
    <location>
        <position position="221"/>
    </location>
    <ligand>
        <name>substrate</name>
    </ligand>
</feature>
<dbReference type="EC" id="2.3.1.31" evidence="2"/>
<organism evidence="5 6">
    <name type="scientific">Akkermansia glycaniphila</name>
    <dbReference type="NCBI Taxonomy" id="1679444"/>
    <lineage>
        <taxon>Bacteria</taxon>
        <taxon>Pseudomonadati</taxon>
        <taxon>Verrucomicrobiota</taxon>
        <taxon>Verrucomicrobiia</taxon>
        <taxon>Verrucomicrobiales</taxon>
        <taxon>Akkermansiaceae</taxon>
        <taxon>Akkermansia</taxon>
    </lineage>
</organism>
<sequence>METTRFFPLGELALDCGETVPAAVLAYETYGTLRADRSNAVLLFHALTGSQHAHGYNPSIPEVAPLWQEENHEGWWNAMIGPGRPLDTDRYFIICANLLGSCYGSSGPCSTHPDGTPWGSRFPLIAAGDQARAQAALLDHFGIERLHLVGPSVGGLIGLAFTALFPSRVHSFITIGSGYQPSMDHQLSVFEQILAIELDPLYLAGRYPLDNPPRQGLAFARIIGHKAFVYQEGLAERARESTGDRKNMLTWYTPTRNTQSYMLHQGTKFANRFDANSYIRIADMWINYDLRTITGTATLEQALEPCRAAGIPFLVFSIDTDACFRPEEQREYVRQLQRIGIPAEYHLIRSEKGHDSFLLEPELYAEPIARFLQRSNA</sequence>
<dbReference type="Proteomes" id="UP000176204">
    <property type="component" value="Chromosome I"/>
</dbReference>
<keyword evidence="1 2" id="KW-0808">Transferase</keyword>
<comment type="subunit">
    <text evidence="2">Homodimer.</text>
</comment>
<comment type="pathway">
    <text evidence="2">Amino-acid biosynthesis; L-methionine biosynthesis via de novo pathway; O-acetyl-L-homoserine from L-homoserine: step 1/1.</text>
</comment>
<dbReference type="PANTHER" id="PTHR32268">
    <property type="entry name" value="HOMOSERINE O-ACETYLTRANSFERASE"/>
    <property type="match status" value="1"/>
</dbReference>
<keyword evidence="2" id="KW-0963">Cytoplasm</keyword>
<evidence type="ECO:0000259" key="4">
    <source>
        <dbReference type="Pfam" id="PF00561"/>
    </source>
</evidence>
<dbReference type="GO" id="GO:0016787">
    <property type="term" value="F:hydrolase activity"/>
    <property type="evidence" value="ECO:0007669"/>
    <property type="project" value="UniProtKB-KW"/>
</dbReference>
<gene>
    <name evidence="2" type="primary">metXA</name>
    <name evidence="5" type="ORF">PYTT_0919</name>
</gene>
<dbReference type="RefSeq" id="WP_067774637.1">
    <property type="nucleotide sequence ID" value="NZ_LIGX01000019.1"/>
</dbReference>
<dbReference type="GO" id="GO:0009086">
    <property type="term" value="P:methionine biosynthetic process"/>
    <property type="evidence" value="ECO:0007669"/>
    <property type="project" value="UniProtKB-UniRule"/>
</dbReference>
<keyword evidence="2" id="KW-0028">Amino-acid biosynthesis</keyword>
<dbReference type="PATRIC" id="fig|1679444.3.peg.2587"/>
<evidence type="ECO:0000256" key="1">
    <source>
        <dbReference type="ARBA" id="ARBA00022679"/>
    </source>
</evidence>
<comment type="caution">
    <text evidence="2">Lacks conserved residue(s) required for the propagation of feature annotation.</text>
</comment>
<comment type="similarity">
    <text evidence="2">Belongs to the AB hydrolase superfamily. MetX family.</text>
</comment>
<dbReference type="EMBL" id="LT629973">
    <property type="protein sequence ID" value="SEH81040.1"/>
    <property type="molecule type" value="Genomic_DNA"/>
</dbReference>
<proteinExistence type="inferred from homology"/>
<dbReference type="GO" id="GO:0009092">
    <property type="term" value="P:homoserine metabolic process"/>
    <property type="evidence" value="ECO:0007669"/>
    <property type="project" value="TreeGrafter"/>
</dbReference>
<dbReference type="SUPFAM" id="SSF53474">
    <property type="entry name" value="alpha/beta-Hydrolases"/>
    <property type="match status" value="1"/>
</dbReference>
<dbReference type="NCBIfam" id="TIGR01392">
    <property type="entry name" value="homoserO_Ac_trn"/>
    <property type="match status" value="1"/>
</dbReference>
<reference evidence="6" key="1">
    <citation type="submission" date="2016-09" db="EMBL/GenBank/DDBJ databases">
        <authorList>
            <person name="Koehorst J."/>
        </authorList>
    </citation>
    <scope>NUCLEOTIDE SEQUENCE [LARGE SCALE GENOMIC DNA]</scope>
</reference>
<dbReference type="PANTHER" id="PTHR32268:SF11">
    <property type="entry name" value="HOMOSERINE O-ACETYLTRANSFERASE"/>
    <property type="match status" value="1"/>
</dbReference>
<accession>A0A1C7PCI2</accession>
<dbReference type="InterPro" id="IPR029058">
    <property type="entry name" value="AB_hydrolase_fold"/>
</dbReference>
<evidence type="ECO:0000313" key="5">
    <source>
        <dbReference type="EMBL" id="SEH81040.1"/>
    </source>
</evidence>
<dbReference type="AlphaFoldDB" id="A0A1C7PCI2"/>
<dbReference type="OrthoDB" id="9800754at2"/>
<dbReference type="UniPathway" id="UPA00051">
    <property type="reaction ID" value="UER00074"/>
</dbReference>
<evidence type="ECO:0000256" key="3">
    <source>
        <dbReference type="PIRSR" id="PIRSR000443-1"/>
    </source>
</evidence>
<comment type="catalytic activity">
    <reaction evidence="2">
        <text>L-homoserine + acetyl-CoA = O-acetyl-L-homoserine + CoA</text>
        <dbReference type="Rhea" id="RHEA:13701"/>
        <dbReference type="ChEBI" id="CHEBI:57287"/>
        <dbReference type="ChEBI" id="CHEBI:57288"/>
        <dbReference type="ChEBI" id="CHEBI:57476"/>
        <dbReference type="ChEBI" id="CHEBI:57716"/>
        <dbReference type="EC" id="2.3.1.31"/>
    </reaction>
</comment>
<dbReference type="HAMAP" id="MF_00296">
    <property type="entry name" value="MetX_acyltransf"/>
    <property type="match status" value="1"/>
</dbReference>
<dbReference type="GO" id="GO:0004414">
    <property type="term" value="F:homoserine O-acetyltransferase activity"/>
    <property type="evidence" value="ECO:0007669"/>
    <property type="project" value="UniProtKB-UniRule"/>
</dbReference>
<feature type="active site" description="Nucleophile" evidence="2 3">
    <location>
        <position position="152"/>
    </location>
</feature>
<dbReference type="KEGG" id="agl:PYTT_0919"/>
<keyword evidence="2" id="KW-0486">Methionine biosynthesis</keyword>
<keyword evidence="6" id="KW-1185">Reference proteome</keyword>
<feature type="binding site" evidence="2">
    <location>
        <position position="355"/>
    </location>
    <ligand>
        <name>substrate</name>
    </ligand>
</feature>
<protein>
    <recommendedName>
        <fullName evidence="2">Homoserine O-acetyltransferase</fullName>
        <shortName evidence="2">HAT</shortName>
        <ecNumber evidence="2">2.3.1.31</ecNumber>
    </recommendedName>
    <alternativeName>
        <fullName evidence="2">Homoserine transacetylase</fullName>
        <shortName evidence="2">HTA</shortName>
    </alternativeName>
</protein>
<feature type="domain" description="AB hydrolase-1" evidence="4">
    <location>
        <begin position="40"/>
        <end position="361"/>
    </location>
</feature>
<feature type="active site" evidence="2 3">
    <location>
        <position position="321"/>
    </location>
</feature>
<name>A0A1C7PCI2_9BACT</name>
<comment type="subcellular location">
    <subcellularLocation>
        <location evidence="2">Cytoplasm</location>
    </subcellularLocation>
</comment>
<feature type="active site" evidence="2 3">
    <location>
        <position position="354"/>
    </location>
</feature>
<dbReference type="STRING" id="1679444.PYTT_0919"/>
<dbReference type="GO" id="GO:0005737">
    <property type="term" value="C:cytoplasm"/>
    <property type="evidence" value="ECO:0007669"/>
    <property type="project" value="UniProtKB-SubCell"/>
</dbReference>
<dbReference type="Gene3D" id="3.40.50.1820">
    <property type="entry name" value="alpha/beta hydrolase"/>
    <property type="match status" value="1"/>
</dbReference>
<dbReference type="PIRSF" id="PIRSF000443">
    <property type="entry name" value="Homoser_Ac_trans"/>
    <property type="match status" value="1"/>
</dbReference>
<evidence type="ECO:0000256" key="2">
    <source>
        <dbReference type="HAMAP-Rule" id="MF_00296"/>
    </source>
</evidence>
<dbReference type="InterPro" id="IPR000073">
    <property type="entry name" value="AB_hydrolase_1"/>
</dbReference>